<dbReference type="Proteomes" id="UP001172159">
    <property type="component" value="Unassembled WGS sequence"/>
</dbReference>
<keyword evidence="2" id="KW-1185">Reference proteome</keyword>
<organism evidence="1 2">
    <name type="scientific">Apiosordaria backusii</name>
    <dbReference type="NCBI Taxonomy" id="314023"/>
    <lineage>
        <taxon>Eukaryota</taxon>
        <taxon>Fungi</taxon>
        <taxon>Dikarya</taxon>
        <taxon>Ascomycota</taxon>
        <taxon>Pezizomycotina</taxon>
        <taxon>Sordariomycetes</taxon>
        <taxon>Sordariomycetidae</taxon>
        <taxon>Sordariales</taxon>
        <taxon>Lasiosphaeriaceae</taxon>
        <taxon>Apiosordaria</taxon>
    </lineage>
</organism>
<sequence length="223" mass="24980">MPTYLTHAFPLPRRLIRIFTVLHDLTPCSPEHLISPSSSHSFLTCLHNLYPFLPFISPPPEFPPSSPTTQFNLLQSQSYSPVKLLEPYNPEDLSSAFTPFAFIADYAVKINDVGDIAEVMKGYDDNQDENDWFERLRDELMKIGGAVVKPAEGAEGGIKPGRVGWYIVVNGDEERNFPGLGEEEEGDDSEGDGREYRLEEELLGKLNKGGEVGNNKGEQQRHK</sequence>
<proteinExistence type="predicted"/>
<protein>
    <submittedName>
        <fullName evidence="1">Uncharacterized protein</fullName>
    </submittedName>
</protein>
<dbReference type="EMBL" id="JAUKTV010000007">
    <property type="protein sequence ID" value="KAK0735843.1"/>
    <property type="molecule type" value="Genomic_DNA"/>
</dbReference>
<name>A0AA40EHD9_9PEZI</name>
<evidence type="ECO:0000313" key="2">
    <source>
        <dbReference type="Proteomes" id="UP001172159"/>
    </source>
</evidence>
<accession>A0AA40EHD9</accession>
<reference evidence="1" key="1">
    <citation type="submission" date="2023-06" db="EMBL/GenBank/DDBJ databases">
        <title>Genome-scale phylogeny and comparative genomics of the fungal order Sordariales.</title>
        <authorList>
            <consortium name="Lawrence Berkeley National Laboratory"/>
            <person name="Hensen N."/>
            <person name="Bonometti L."/>
            <person name="Westerberg I."/>
            <person name="Brannstrom I.O."/>
            <person name="Guillou S."/>
            <person name="Cros-Aarteil S."/>
            <person name="Calhoun S."/>
            <person name="Haridas S."/>
            <person name="Kuo A."/>
            <person name="Mondo S."/>
            <person name="Pangilinan J."/>
            <person name="Riley R."/>
            <person name="Labutti K."/>
            <person name="Andreopoulos B."/>
            <person name="Lipzen A."/>
            <person name="Chen C."/>
            <person name="Yanf M."/>
            <person name="Daum C."/>
            <person name="Ng V."/>
            <person name="Clum A."/>
            <person name="Steindorff A."/>
            <person name="Ohm R."/>
            <person name="Martin F."/>
            <person name="Silar P."/>
            <person name="Natvig D."/>
            <person name="Lalanne C."/>
            <person name="Gautier V."/>
            <person name="Ament-Velasquez S.L."/>
            <person name="Kruys A."/>
            <person name="Hutchinson M.I."/>
            <person name="Powell A.J."/>
            <person name="Barry K."/>
            <person name="Miller A.N."/>
            <person name="Grigoriev I.V."/>
            <person name="Debuchy R."/>
            <person name="Gladieux P."/>
            <person name="Thoren M.H."/>
            <person name="Johannesson H."/>
        </authorList>
    </citation>
    <scope>NUCLEOTIDE SEQUENCE</scope>
    <source>
        <strain evidence="1">CBS 540.89</strain>
    </source>
</reference>
<evidence type="ECO:0000313" key="1">
    <source>
        <dbReference type="EMBL" id="KAK0735843.1"/>
    </source>
</evidence>
<dbReference type="AlphaFoldDB" id="A0AA40EHD9"/>
<comment type="caution">
    <text evidence="1">The sequence shown here is derived from an EMBL/GenBank/DDBJ whole genome shotgun (WGS) entry which is preliminary data.</text>
</comment>
<gene>
    <name evidence="1" type="ORF">B0T21DRAFT_289783</name>
</gene>